<accession>A0A167Q7A6</accession>
<gene>
    <name evidence="5" type="ORF">SPI_07024</name>
</gene>
<name>A0A167Q7A6_9HYPO</name>
<dbReference type="Gene3D" id="6.10.250.1770">
    <property type="match status" value="1"/>
</dbReference>
<dbReference type="InterPro" id="IPR024326">
    <property type="entry name" value="RRP7_C"/>
</dbReference>
<evidence type="ECO:0000256" key="2">
    <source>
        <dbReference type="SAM" id="MobiDB-lite"/>
    </source>
</evidence>
<feature type="region of interest" description="Disordered" evidence="2">
    <location>
        <begin position="333"/>
        <end position="362"/>
    </location>
</feature>
<dbReference type="InterPro" id="IPR040446">
    <property type="entry name" value="RRP7"/>
</dbReference>
<dbReference type="STRING" id="1081102.A0A167Q7A6"/>
<evidence type="ECO:0000259" key="3">
    <source>
        <dbReference type="Pfam" id="PF12923"/>
    </source>
</evidence>
<dbReference type="PANTHER" id="PTHR13191">
    <property type="entry name" value="RIBOSOMAL RNA PROCESSING PROTEIN 7-RELATED"/>
    <property type="match status" value="1"/>
</dbReference>
<reference evidence="5 6" key="1">
    <citation type="journal article" date="2016" name="Genome Biol. Evol.">
        <title>Divergent and convergent evolution of fungal pathogenicity.</title>
        <authorList>
            <person name="Shang Y."/>
            <person name="Xiao G."/>
            <person name="Zheng P."/>
            <person name="Cen K."/>
            <person name="Zhan S."/>
            <person name="Wang C."/>
        </authorList>
    </citation>
    <scope>NUCLEOTIDE SEQUENCE [LARGE SCALE GENOMIC DNA]</scope>
    <source>
        <strain evidence="5 6">RCEF 264</strain>
    </source>
</reference>
<dbReference type="GO" id="GO:0034456">
    <property type="term" value="C:UTP-C complex"/>
    <property type="evidence" value="ECO:0007669"/>
    <property type="project" value="TreeGrafter"/>
</dbReference>
<feature type="domain" description="Ribosomal RNA-processing protein 7 C-terminal" evidence="3">
    <location>
        <begin position="232"/>
        <end position="361"/>
    </location>
</feature>
<dbReference type="GO" id="GO:0006364">
    <property type="term" value="P:rRNA processing"/>
    <property type="evidence" value="ECO:0007669"/>
    <property type="project" value="TreeGrafter"/>
</dbReference>
<dbReference type="InterPro" id="IPR040447">
    <property type="entry name" value="RRM_Rrp7"/>
</dbReference>
<evidence type="ECO:0000259" key="4">
    <source>
        <dbReference type="Pfam" id="PF17799"/>
    </source>
</evidence>
<dbReference type="OrthoDB" id="5390at2759"/>
<dbReference type="AlphaFoldDB" id="A0A167Q7A6"/>
<proteinExistence type="inferred from homology"/>
<feature type="region of interest" description="Disordered" evidence="2">
    <location>
        <begin position="82"/>
        <end position="170"/>
    </location>
</feature>
<sequence>MSSLPRTIGDFSVLPLRVPQLASMPTTTPPATHMLYVRRNAPKIPTPDDDRSLFLANVPVDSTEAHFRALFAALVGPGRFESITFGDERGRRRRHRGPRSSGDDGDSDADSDSLDDALPGQAARLAALQSRKRKRDGFSGAERAQEEAAAAAAAAAAETERQRAALPSTWSRTLHRSGGTAVALLVDEKSVDLVDLVVAGAPSSGRAPSRPATATTVPPLGPAWLAAHNRLVYPDRAAVRDAVDAFFVQYNQQEAEAAARAKRLRNVPDEDGFVTVTRGAGGGGGGGGGGAAAAARQHEAELARAKQVAKQQRQEKEMTHFYRFQLRERKKAEQAELQRKFQEDRKRVAAMREKRGKFKPEV</sequence>
<feature type="domain" description="Rrp7 RRM-like N-terminal" evidence="4">
    <location>
        <begin position="10"/>
        <end position="83"/>
    </location>
</feature>
<dbReference type="Pfam" id="PF12923">
    <property type="entry name" value="RRP7"/>
    <property type="match status" value="1"/>
</dbReference>
<dbReference type="Proteomes" id="UP000076874">
    <property type="component" value="Unassembled WGS sequence"/>
</dbReference>
<dbReference type="CDD" id="cd12293">
    <property type="entry name" value="dRRM_Rrp7p"/>
    <property type="match status" value="1"/>
</dbReference>
<protein>
    <submittedName>
        <fullName evidence="5">Meiotic recombination protein dmc1</fullName>
    </submittedName>
</protein>
<dbReference type="GO" id="GO:0000028">
    <property type="term" value="P:ribosomal small subunit assembly"/>
    <property type="evidence" value="ECO:0007669"/>
    <property type="project" value="TreeGrafter"/>
</dbReference>
<keyword evidence="6" id="KW-1185">Reference proteome</keyword>
<feature type="compositionally biased region" description="Acidic residues" evidence="2">
    <location>
        <begin position="103"/>
        <end position="115"/>
    </location>
</feature>
<organism evidence="5 6">
    <name type="scientific">Niveomyces insectorum RCEF 264</name>
    <dbReference type="NCBI Taxonomy" id="1081102"/>
    <lineage>
        <taxon>Eukaryota</taxon>
        <taxon>Fungi</taxon>
        <taxon>Dikarya</taxon>
        <taxon>Ascomycota</taxon>
        <taxon>Pezizomycotina</taxon>
        <taxon>Sordariomycetes</taxon>
        <taxon>Hypocreomycetidae</taxon>
        <taxon>Hypocreales</taxon>
        <taxon>Cordycipitaceae</taxon>
        <taxon>Niveomyces</taxon>
    </lineage>
</organism>
<evidence type="ECO:0000313" key="5">
    <source>
        <dbReference type="EMBL" id="OAA57365.1"/>
    </source>
</evidence>
<dbReference type="Pfam" id="PF17799">
    <property type="entry name" value="RRM_Rrp7"/>
    <property type="match status" value="1"/>
</dbReference>
<feature type="compositionally biased region" description="Low complexity" evidence="2">
    <location>
        <begin position="147"/>
        <end position="157"/>
    </location>
</feature>
<evidence type="ECO:0000313" key="6">
    <source>
        <dbReference type="Proteomes" id="UP000076874"/>
    </source>
</evidence>
<dbReference type="EMBL" id="AZHD01000014">
    <property type="protein sequence ID" value="OAA57365.1"/>
    <property type="molecule type" value="Genomic_DNA"/>
</dbReference>
<dbReference type="GO" id="GO:0032545">
    <property type="term" value="C:CURI complex"/>
    <property type="evidence" value="ECO:0007669"/>
    <property type="project" value="TreeGrafter"/>
</dbReference>
<evidence type="ECO:0000256" key="1">
    <source>
        <dbReference type="ARBA" id="ARBA00006110"/>
    </source>
</evidence>
<comment type="similarity">
    <text evidence="1">Belongs to the RRP7 family.</text>
</comment>
<dbReference type="PANTHER" id="PTHR13191:SF0">
    <property type="entry name" value="RIBOSOMAL RNA-PROCESSING PROTEIN 7 HOMOLOG A-RELATED"/>
    <property type="match status" value="1"/>
</dbReference>
<comment type="caution">
    <text evidence="5">The sequence shown here is derived from an EMBL/GenBank/DDBJ whole genome shotgun (WGS) entry which is preliminary data.</text>
</comment>